<dbReference type="Gene3D" id="3.90.320.10">
    <property type="match status" value="1"/>
</dbReference>
<dbReference type="InterPro" id="IPR019080">
    <property type="entry name" value="YqaJ_viral_recombinase"/>
</dbReference>
<accession>A0A2S2RBA8</accession>
<dbReference type="EMBL" id="GGMS01017449">
    <property type="protein sequence ID" value="MBY86652.1"/>
    <property type="molecule type" value="Transcribed_RNA"/>
</dbReference>
<protein>
    <recommendedName>
        <fullName evidence="1">YqaJ viral recombinase domain-containing protein</fullName>
    </recommendedName>
</protein>
<reference evidence="2" key="1">
    <citation type="submission" date="2018-04" db="EMBL/GenBank/DDBJ databases">
        <title>Transcriptome assembly of Sipha flava.</title>
        <authorList>
            <person name="Scully E.D."/>
            <person name="Geib S.M."/>
            <person name="Palmer N.A."/>
            <person name="Koch K."/>
            <person name="Bradshaw J."/>
            <person name="Heng-Moss T."/>
            <person name="Sarath G."/>
        </authorList>
    </citation>
    <scope>NUCLEOTIDE SEQUENCE</scope>
</reference>
<dbReference type="InterPro" id="IPR011604">
    <property type="entry name" value="PDDEXK-like_dom_sf"/>
</dbReference>
<gene>
    <name evidence="2" type="ORF">g.131169</name>
</gene>
<proteinExistence type="predicted"/>
<dbReference type="AlphaFoldDB" id="A0A2S2RBA8"/>
<evidence type="ECO:0000259" key="1">
    <source>
        <dbReference type="Pfam" id="PF09588"/>
    </source>
</evidence>
<dbReference type="CDD" id="cd22343">
    <property type="entry name" value="PDDEXK_lambda_exonuclease-like"/>
    <property type="match status" value="1"/>
</dbReference>
<dbReference type="PANTHER" id="PTHR46609">
    <property type="entry name" value="EXONUCLEASE, PHAGE-TYPE/RECB, C-TERMINAL DOMAIN-CONTAINING PROTEIN"/>
    <property type="match status" value="1"/>
</dbReference>
<dbReference type="SUPFAM" id="SSF52980">
    <property type="entry name" value="Restriction endonuclease-like"/>
    <property type="match status" value="1"/>
</dbReference>
<dbReference type="InterPro" id="IPR051703">
    <property type="entry name" value="NF-kappa-B_Signaling_Reg"/>
</dbReference>
<dbReference type="Pfam" id="PF09588">
    <property type="entry name" value="YqaJ"/>
    <property type="match status" value="1"/>
</dbReference>
<dbReference type="PANTHER" id="PTHR46609:SF8">
    <property type="entry name" value="YQAJ VIRAL RECOMBINASE DOMAIN-CONTAINING PROTEIN"/>
    <property type="match status" value="1"/>
</dbReference>
<evidence type="ECO:0000313" key="2">
    <source>
        <dbReference type="EMBL" id="MBY86652.1"/>
    </source>
</evidence>
<organism evidence="2">
    <name type="scientific">Sipha flava</name>
    <name type="common">yellow sugarcane aphid</name>
    <dbReference type="NCBI Taxonomy" id="143950"/>
    <lineage>
        <taxon>Eukaryota</taxon>
        <taxon>Metazoa</taxon>
        <taxon>Ecdysozoa</taxon>
        <taxon>Arthropoda</taxon>
        <taxon>Hexapoda</taxon>
        <taxon>Insecta</taxon>
        <taxon>Pterygota</taxon>
        <taxon>Neoptera</taxon>
        <taxon>Paraneoptera</taxon>
        <taxon>Hemiptera</taxon>
        <taxon>Sternorrhyncha</taxon>
        <taxon>Aphidomorpha</taxon>
        <taxon>Aphidoidea</taxon>
        <taxon>Aphididae</taxon>
        <taxon>Sipha</taxon>
    </lineage>
</organism>
<dbReference type="InterPro" id="IPR011335">
    <property type="entry name" value="Restrct_endonuc-II-like"/>
</dbReference>
<name>A0A2S2RBA8_9HEMI</name>
<dbReference type="GO" id="GO:0006281">
    <property type="term" value="P:DNA repair"/>
    <property type="evidence" value="ECO:0007669"/>
    <property type="project" value="UniProtKB-ARBA"/>
</dbReference>
<dbReference type="OrthoDB" id="6617437at2759"/>
<sequence length="177" mass="20598">MSREDFEEKKLEFLTNLKLNKFEIDALQHRTVEQASCEEWVKERSKRLTASNFGKICKLRKTTSRKNSLISILYQSHYFHGTTATRYGIQFESIAKDEFEKKFGYEVAPAGLFVDPHLPFLAATPDSLIGDDSIIEIKCPFSIKDLTPLDAYKEKKLNFMFIQSGNLFLKKTHSYYY</sequence>
<feature type="domain" description="YqaJ viral recombinase" evidence="1">
    <location>
        <begin position="39"/>
        <end position="143"/>
    </location>
</feature>